<accession>A0A3P9KPJ5</accession>
<reference evidence="1 2" key="2">
    <citation type="submission" date="2017-04" db="EMBL/GenBank/DDBJ databases">
        <title>CpG methylation of centromeres and impact of large insertions on vertebrate speciation.</title>
        <authorList>
            <person name="Ichikawa K."/>
            <person name="Yoshimura J."/>
            <person name="Morishita S."/>
        </authorList>
    </citation>
    <scope>NUCLEOTIDE SEQUENCE</scope>
    <source>
        <strain evidence="1 2">HNI</strain>
    </source>
</reference>
<name>A0A3P9KPJ5_ORYLA</name>
<dbReference type="Ensembl" id="ENSORLT00020016893.1">
    <property type="protein sequence ID" value="ENSORLP00020010286.1"/>
    <property type="gene ID" value="ENSORLG00020011195.1"/>
</dbReference>
<sequence>VIFPISVVSVVVLEHAQLCGFTQLYFTKTHEYTQFMDHKFHCVPPDTLHYSKRAQEISIWLPWQHLKETLSILKFLLARKNVCLLPSTPWLIENKTPIPSVRGMRIKIIRFYTYFDGGVVWAPTLAAPF</sequence>
<reference key="1">
    <citation type="journal article" date="2007" name="Nature">
        <title>The medaka draft genome and insights into vertebrate genome evolution.</title>
        <authorList>
            <person name="Kasahara M."/>
            <person name="Naruse K."/>
            <person name="Sasaki S."/>
            <person name="Nakatani Y."/>
            <person name="Qu W."/>
            <person name="Ahsan B."/>
            <person name="Yamada T."/>
            <person name="Nagayasu Y."/>
            <person name="Doi K."/>
            <person name="Kasai Y."/>
            <person name="Jindo T."/>
            <person name="Kobayashi D."/>
            <person name="Shimada A."/>
            <person name="Toyoda A."/>
            <person name="Kuroki Y."/>
            <person name="Fujiyama A."/>
            <person name="Sasaki T."/>
            <person name="Shimizu A."/>
            <person name="Asakawa S."/>
            <person name="Shimizu N."/>
            <person name="Hashimoto S."/>
            <person name="Yang J."/>
            <person name="Lee Y."/>
            <person name="Matsushima K."/>
            <person name="Sugano S."/>
            <person name="Sakaizumi M."/>
            <person name="Narita T."/>
            <person name="Ohishi K."/>
            <person name="Haga S."/>
            <person name="Ohta F."/>
            <person name="Nomoto H."/>
            <person name="Nogata K."/>
            <person name="Morishita T."/>
            <person name="Endo T."/>
            <person name="Shin-I T."/>
            <person name="Takeda H."/>
            <person name="Morishita S."/>
            <person name="Kohara Y."/>
        </authorList>
    </citation>
    <scope>NUCLEOTIDE SEQUENCE [LARGE SCALE GENOMIC DNA]</scope>
    <source>
        <strain>Hd-rR</strain>
    </source>
</reference>
<evidence type="ECO:0000313" key="2">
    <source>
        <dbReference type="Proteomes" id="UP000265180"/>
    </source>
</evidence>
<proteinExistence type="predicted"/>
<organism evidence="1 2">
    <name type="scientific">Oryzias latipes</name>
    <name type="common">Japanese rice fish</name>
    <name type="synonym">Japanese killifish</name>
    <dbReference type="NCBI Taxonomy" id="8090"/>
    <lineage>
        <taxon>Eukaryota</taxon>
        <taxon>Metazoa</taxon>
        <taxon>Chordata</taxon>
        <taxon>Craniata</taxon>
        <taxon>Vertebrata</taxon>
        <taxon>Euteleostomi</taxon>
        <taxon>Actinopterygii</taxon>
        <taxon>Neopterygii</taxon>
        <taxon>Teleostei</taxon>
        <taxon>Neoteleostei</taxon>
        <taxon>Acanthomorphata</taxon>
        <taxon>Ovalentaria</taxon>
        <taxon>Atherinomorphae</taxon>
        <taxon>Beloniformes</taxon>
        <taxon>Adrianichthyidae</taxon>
        <taxon>Oryziinae</taxon>
        <taxon>Oryzias</taxon>
    </lineage>
</organism>
<protein>
    <submittedName>
        <fullName evidence="1">Uncharacterized protein</fullName>
    </submittedName>
</protein>
<reference evidence="1" key="4">
    <citation type="submission" date="2025-09" db="UniProtKB">
        <authorList>
            <consortium name="Ensembl"/>
        </authorList>
    </citation>
    <scope>IDENTIFICATION</scope>
    <source>
        <strain evidence="1">HNI</strain>
    </source>
</reference>
<dbReference type="Proteomes" id="UP000265180">
    <property type="component" value="Chromosome 12"/>
</dbReference>
<reference evidence="1" key="3">
    <citation type="submission" date="2025-08" db="UniProtKB">
        <authorList>
            <consortium name="Ensembl"/>
        </authorList>
    </citation>
    <scope>IDENTIFICATION</scope>
    <source>
        <strain evidence="1">HNI</strain>
    </source>
</reference>
<evidence type="ECO:0000313" key="1">
    <source>
        <dbReference type="Ensembl" id="ENSORLP00020010286.1"/>
    </source>
</evidence>
<dbReference type="AlphaFoldDB" id="A0A3P9KPJ5"/>